<evidence type="ECO:0000259" key="9">
    <source>
        <dbReference type="PROSITE" id="PS50207"/>
    </source>
</evidence>
<evidence type="ECO:0000256" key="2">
    <source>
        <dbReference type="ARBA" id="ARBA00022670"/>
    </source>
</evidence>
<feature type="domain" description="Caspase family p10" evidence="9">
    <location>
        <begin position="615"/>
        <end position="709"/>
    </location>
</feature>
<organism evidence="11">
    <name type="scientific">Magallana gigas</name>
    <name type="common">Pacific oyster</name>
    <name type="synonym">Crassostrea gigas</name>
    <dbReference type="NCBI Taxonomy" id="29159"/>
    <lineage>
        <taxon>Eukaryota</taxon>
        <taxon>Metazoa</taxon>
        <taxon>Spiralia</taxon>
        <taxon>Lophotrochozoa</taxon>
        <taxon>Mollusca</taxon>
        <taxon>Bivalvia</taxon>
        <taxon>Autobranchia</taxon>
        <taxon>Pteriomorphia</taxon>
        <taxon>Ostreida</taxon>
        <taxon>Ostreoidea</taxon>
        <taxon>Ostreidae</taxon>
        <taxon>Magallana</taxon>
    </lineage>
</organism>
<dbReference type="CDD" id="cd00032">
    <property type="entry name" value="CASc"/>
    <property type="match status" value="2"/>
</dbReference>
<feature type="domain" description="Caspase family p10" evidence="9">
    <location>
        <begin position="215"/>
        <end position="251"/>
    </location>
</feature>
<evidence type="ECO:0000256" key="1">
    <source>
        <dbReference type="ARBA" id="ARBA00010134"/>
    </source>
</evidence>
<dbReference type="GO" id="GO:0006915">
    <property type="term" value="P:apoptotic process"/>
    <property type="evidence" value="ECO:0007669"/>
    <property type="project" value="UniProtKB-KW"/>
</dbReference>
<dbReference type="InterPro" id="IPR011600">
    <property type="entry name" value="Pept_C14_caspase"/>
</dbReference>
<dbReference type="PROSITE" id="PS50207">
    <property type="entry name" value="CASPASE_P10"/>
    <property type="match status" value="2"/>
</dbReference>
<evidence type="ECO:0000256" key="8">
    <source>
        <dbReference type="SAM" id="MobiDB-lite"/>
    </source>
</evidence>
<dbReference type="GO" id="GO:0005737">
    <property type="term" value="C:cytoplasm"/>
    <property type="evidence" value="ECO:0007669"/>
    <property type="project" value="TreeGrafter"/>
</dbReference>
<feature type="compositionally biased region" description="Polar residues" evidence="8">
    <location>
        <begin position="439"/>
        <end position="455"/>
    </location>
</feature>
<dbReference type="Gene3D" id="3.40.50.1460">
    <property type="match status" value="2"/>
</dbReference>
<dbReference type="Pfam" id="PF00656">
    <property type="entry name" value="Peptidase_C14"/>
    <property type="match status" value="2"/>
</dbReference>
<dbReference type="InterPro" id="IPR001309">
    <property type="entry name" value="Pept_C14_p20"/>
</dbReference>
<dbReference type="FunFam" id="3.40.50.1460:FF:000001">
    <property type="entry name" value="Caspase-3 preproprotein"/>
    <property type="match status" value="1"/>
</dbReference>
<dbReference type="InterPro" id="IPR015917">
    <property type="entry name" value="Pept_C14A"/>
</dbReference>
<dbReference type="InterPro" id="IPR033139">
    <property type="entry name" value="Caspase_cys_AS"/>
</dbReference>
<evidence type="ECO:0000256" key="7">
    <source>
        <dbReference type="RuleBase" id="RU003971"/>
    </source>
</evidence>
<evidence type="ECO:0000256" key="3">
    <source>
        <dbReference type="ARBA" id="ARBA00022703"/>
    </source>
</evidence>
<dbReference type="InterPro" id="IPR002138">
    <property type="entry name" value="Pept_C14_p10"/>
</dbReference>
<feature type="domain" description="Caspase family p20" evidence="10">
    <location>
        <begin position="68"/>
        <end position="192"/>
    </location>
</feature>
<feature type="region of interest" description="Disordered" evidence="8">
    <location>
        <begin position="430"/>
        <end position="455"/>
    </location>
</feature>
<dbReference type="InterPro" id="IPR029030">
    <property type="entry name" value="Caspase-like_dom_sf"/>
</dbReference>
<reference evidence="11" key="1">
    <citation type="journal article" date="2012" name="Nature">
        <title>The oyster genome reveals stress adaptation and complexity of shell formation.</title>
        <authorList>
            <person name="Zhang G."/>
            <person name="Fang X."/>
            <person name="Guo X."/>
            <person name="Li L."/>
            <person name="Luo R."/>
            <person name="Xu F."/>
            <person name="Yang P."/>
            <person name="Zhang L."/>
            <person name="Wang X."/>
            <person name="Qi H."/>
            <person name="Xiong Z."/>
            <person name="Que H."/>
            <person name="Xie Y."/>
            <person name="Holland P.W."/>
            <person name="Paps J."/>
            <person name="Zhu Y."/>
            <person name="Wu F."/>
            <person name="Chen Y."/>
            <person name="Wang J."/>
            <person name="Peng C."/>
            <person name="Meng J."/>
            <person name="Yang L."/>
            <person name="Liu J."/>
            <person name="Wen B."/>
            <person name="Zhang N."/>
            <person name="Huang Z."/>
            <person name="Zhu Q."/>
            <person name="Feng Y."/>
            <person name="Mount A."/>
            <person name="Hedgecock D."/>
            <person name="Xu Z."/>
            <person name="Liu Y."/>
            <person name="Domazet-Loso T."/>
            <person name="Du Y."/>
            <person name="Sun X."/>
            <person name="Zhang S."/>
            <person name="Liu B."/>
            <person name="Cheng P."/>
            <person name="Jiang X."/>
            <person name="Li J."/>
            <person name="Fan D."/>
            <person name="Wang W."/>
            <person name="Fu W."/>
            <person name="Wang T."/>
            <person name="Wang B."/>
            <person name="Zhang J."/>
            <person name="Peng Z."/>
            <person name="Li Y."/>
            <person name="Li N."/>
            <person name="Wang J."/>
            <person name="Chen M."/>
            <person name="He Y."/>
            <person name="Tan F."/>
            <person name="Song X."/>
            <person name="Zheng Q."/>
            <person name="Huang R."/>
            <person name="Yang H."/>
            <person name="Du X."/>
            <person name="Chen L."/>
            <person name="Yang M."/>
            <person name="Gaffney P.M."/>
            <person name="Wang S."/>
            <person name="Luo L."/>
            <person name="She Z."/>
            <person name="Ming Y."/>
            <person name="Huang W."/>
            <person name="Zhang S."/>
            <person name="Huang B."/>
            <person name="Zhang Y."/>
            <person name="Qu T."/>
            <person name="Ni P."/>
            <person name="Miao G."/>
            <person name="Wang J."/>
            <person name="Wang Q."/>
            <person name="Steinberg C.E."/>
            <person name="Wang H."/>
            <person name="Li N."/>
            <person name="Qian L."/>
            <person name="Zhang G."/>
            <person name="Li Y."/>
            <person name="Yang H."/>
            <person name="Liu X."/>
            <person name="Wang J."/>
            <person name="Yin Y."/>
            <person name="Wang J."/>
        </authorList>
    </citation>
    <scope>NUCLEOTIDE SEQUENCE [LARGE SCALE GENOMIC DNA]</scope>
    <source>
        <strain evidence="11">05x7-T-G4-1.051#20</strain>
    </source>
</reference>
<proteinExistence type="inferred from homology"/>
<keyword evidence="4" id="KW-0378">Hydrolase</keyword>
<name>K1QKH0_MAGGI</name>
<dbReference type="GO" id="GO:0006508">
    <property type="term" value="P:proteolysis"/>
    <property type="evidence" value="ECO:0007669"/>
    <property type="project" value="UniProtKB-KW"/>
</dbReference>
<evidence type="ECO:0000256" key="4">
    <source>
        <dbReference type="ARBA" id="ARBA00022801"/>
    </source>
</evidence>
<dbReference type="EMBL" id="JH817736">
    <property type="protein sequence ID" value="EKC34323.1"/>
    <property type="molecule type" value="Genomic_DNA"/>
</dbReference>
<sequence>MAGLALRTRLRLCSHNSADTNVPDAKPVSETDAFTFGKSKAQSGKPVATTIQTATEFFSHKYKMDYPNRGKAIIINNKTFNPKTKLNERTGTDKDATALDNRLSELGFDVDLKNNLTADKIKATLQKAAELDHRDNDCFACAILSHGEDGFIWGIDRMIPINDLMEPFKGNKCLSLAGKPKIFFIQACRGTMFDDGVDMNVSDAKGFMDVEPQFFRQKIPSEADFLIAYSVVPGYYSWRNSTNGSWFVQALDVKRGVPGERLRQFVERKLKDPSSRAKPLSEWQTLLRVCMDLPLLNEEHTIVLTTSWASVSDTKKGVELMYPNKATLVVVLFNRRSNYTQPFLCITSSKTGIKGLSALIEGNTKSAFYEKLLLQVSPKNGNLVVLHCGKGEALQAGVKKGLTVIGVDTRNEMSPAHRAILAYSHTQTDTDVPEAKPVSETNASPFGKSKSQSDIPVATSKQTLAEFFSHKYKMDYPNRGKAIIINNKTFNAGTGLDVREGTDLDASALDNRLSELGFDVDLKNNLTADKIKATLQKAAKLDHRDNDCFICAILSHGGDGYIWGTDRMIPINDLMEPFKGNKCLSLAGKPKIFFIQACETDMNVGDGKDVEPQFSRLKIPSEADFLIALSVVPGYYSWRNERNEMRKAKCSWFVQALSEVLEKHGQTMDLLTMMTHVNQIVGKKFQKQKEKKQIPCVTSMLTKEVYFTSK</sequence>
<keyword evidence="2" id="KW-0645">Protease</keyword>
<keyword evidence="6" id="KW-0865">Zymogen</keyword>
<evidence type="ECO:0000313" key="11">
    <source>
        <dbReference type="EMBL" id="EKC34323.1"/>
    </source>
</evidence>
<dbReference type="SMART" id="SM00115">
    <property type="entry name" value="CASc"/>
    <property type="match status" value="2"/>
</dbReference>
<dbReference type="PANTHER" id="PTHR10454:SF232">
    <property type="entry name" value="AT03047P-RELATED"/>
    <property type="match status" value="1"/>
</dbReference>
<keyword evidence="3" id="KW-0053">Apoptosis</keyword>
<dbReference type="PRINTS" id="PR00376">
    <property type="entry name" value="IL1BCENZYME"/>
</dbReference>
<dbReference type="PROSITE" id="PS01122">
    <property type="entry name" value="CASPASE_CYS"/>
    <property type="match status" value="1"/>
</dbReference>
<dbReference type="AlphaFoldDB" id="K1QKH0"/>
<dbReference type="InterPro" id="IPR016129">
    <property type="entry name" value="Caspase_his_AS"/>
</dbReference>
<evidence type="ECO:0000259" key="10">
    <source>
        <dbReference type="PROSITE" id="PS50208"/>
    </source>
</evidence>
<dbReference type="InterPro" id="IPR002398">
    <property type="entry name" value="Pept_C14"/>
</dbReference>
<accession>K1QKH0</accession>
<dbReference type="SUPFAM" id="SSF52129">
    <property type="entry name" value="Caspase-like"/>
    <property type="match status" value="2"/>
</dbReference>
<feature type="domain" description="Caspase family p20" evidence="10">
    <location>
        <begin position="478"/>
        <end position="602"/>
    </location>
</feature>
<dbReference type="PANTHER" id="PTHR10454">
    <property type="entry name" value="CASPASE"/>
    <property type="match status" value="1"/>
</dbReference>
<dbReference type="PROSITE" id="PS01121">
    <property type="entry name" value="CASPASE_HIS"/>
    <property type="match status" value="2"/>
</dbReference>
<evidence type="ECO:0000256" key="6">
    <source>
        <dbReference type="ARBA" id="ARBA00023145"/>
    </source>
</evidence>
<comment type="similarity">
    <text evidence="1 7">Belongs to the peptidase C14A family.</text>
</comment>
<dbReference type="GO" id="GO:0004197">
    <property type="term" value="F:cysteine-type endopeptidase activity"/>
    <property type="evidence" value="ECO:0007669"/>
    <property type="project" value="InterPro"/>
</dbReference>
<dbReference type="FunFam" id="3.40.50.1460:FF:000011">
    <property type="entry name" value="Caspase-7"/>
    <property type="match status" value="1"/>
</dbReference>
<dbReference type="HOGENOM" id="CLU_388951_0_0_1"/>
<keyword evidence="5" id="KW-0788">Thiol protease</keyword>
<evidence type="ECO:0000256" key="5">
    <source>
        <dbReference type="ARBA" id="ARBA00022807"/>
    </source>
</evidence>
<dbReference type="PROSITE" id="PS50208">
    <property type="entry name" value="CASPASE_P20"/>
    <property type="match status" value="2"/>
</dbReference>
<gene>
    <name evidence="11" type="ORF">CGI_10023426</name>
</gene>
<protein>
    <submittedName>
        <fullName evidence="11">Caspase-7</fullName>
    </submittedName>
</protein>
<dbReference type="InParanoid" id="K1QKH0"/>
<dbReference type="GO" id="GO:0043525">
    <property type="term" value="P:positive regulation of neuron apoptotic process"/>
    <property type="evidence" value="ECO:0007669"/>
    <property type="project" value="TreeGrafter"/>
</dbReference>